<organism evidence="1 2">
    <name type="scientific">Candidatus Segetimicrobium genomatis</name>
    <dbReference type="NCBI Taxonomy" id="2569760"/>
    <lineage>
        <taxon>Bacteria</taxon>
        <taxon>Bacillati</taxon>
        <taxon>Candidatus Sysuimicrobiota</taxon>
        <taxon>Candidatus Sysuimicrobiia</taxon>
        <taxon>Candidatus Sysuimicrobiales</taxon>
        <taxon>Candidatus Segetimicrobiaceae</taxon>
        <taxon>Candidatus Segetimicrobium</taxon>
    </lineage>
</organism>
<proteinExistence type="predicted"/>
<name>A0A537J4B2_9BACT</name>
<dbReference type="InterPro" id="IPR042099">
    <property type="entry name" value="ANL_N_sf"/>
</dbReference>
<dbReference type="EMBL" id="VBAO01000378">
    <property type="protein sequence ID" value="TMI78388.1"/>
    <property type="molecule type" value="Genomic_DNA"/>
</dbReference>
<protein>
    <submittedName>
        <fullName evidence="1">Long-chain fatty acid--CoA ligase</fullName>
    </submittedName>
</protein>
<accession>A0A537J4B2</accession>
<feature type="non-terminal residue" evidence="1">
    <location>
        <position position="70"/>
    </location>
</feature>
<gene>
    <name evidence="1" type="ORF">E6H04_12565</name>
</gene>
<keyword evidence="1" id="KW-0436">Ligase</keyword>
<dbReference type="Gene3D" id="3.40.50.12780">
    <property type="entry name" value="N-terminal domain of ligase-like"/>
    <property type="match status" value="1"/>
</dbReference>
<dbReference type="AlphaFoldDB" id="A0A537J4B2"/>
<evidence type="ECO:0000313" key="1">
    <source>
        <dbReference type="EMBL" id="TMI78388.1"/>
    </source>
</evidence>
<sequence>MNPTGGAALALTLPQLLAARAAGPEGRRIALRHKDRGIWQELTWQDYQAHARAFGLGLVALGLNPGEKVA</sequence>
<reference evidence="1 2" key="1">
    <citation type="journal article" date="2019" name="Nat. Microbiol.">
        <title>Mediterranean grassland soil C-N compound turnover is dependent on rainfall and depth, and is mediated by genomically divergent microorganisms.</title>
        <authorList>
            <person name="Diamond S."/>
            <person name="Andeer P.F."/>
            <person name="Li Z."/>
            <person name="Crits-Christoph A."/>
            <person name="Burstein D."/>
            <person name="Anantharaman K."/>
            <person name="Lane K.R."/>
            <person name="Thomas B.C."/>
            <person name="Pan C."/>
            <person name="Northen T.R."/>
            <person name="Banfield J.F."/>
        </authorList>
    </citation>
    <scope>NUCLEOTIDE SEQUENCE [LARGE SCALE GENOMIC DNA]</scope>
    <source>
        <strain evidence="1">NP_7</strain>
    </source>
</reference>
<dbReference type="Proteomes" id="UP000320048">
    <property type="component" value="Unassembled WGS sequence"/>
</dbReference>
<dbReference type="GO" id="GO:0016874">
    <property type="term" value="F:ligase activity"/>
    <property type="evidence" value="ECO:0007669"/>
    <property type="project" value="UniProtKB-KW"/>
</dbReference>
<evidence type="ECO:0000313" key="2">
    <source>
        <dbReference type="Proteomes" id="UP000320048"/>
    </source>
</evidence>
<dbReference type="SUPFAM" id="SSF56801">
    <property type="entry name" value="Acetyl-CoA synthetase-like"/>
    <property type="match status" value="1"/>
</dbReference>
<comment type="caution">
    <text evidence="1">The sequence shown here is derived from an EMBL/GenBank/DDBJ whole genome shotgun (WGS) entry which is preliminary data.</text>
</comment>